<dbReference type="InterPro" id="IPR039328">
    <property type="entry name" value="WDR89"/>
</dbReference>
<dbReference type="EMBL" id="MU003799">
    <property type="protein sequence ID" value="KAF2720475.1"/>
    <property type="molecule type" value="Genomic_DNA"/>
</dbReference>
<keyword evidence="6" id="KW-1185">Reference proteome</keyword>
<dbReference type="PROSITE" id="PS50082">
    <property type="entry name" value="WD_REPEATS_2"/>
    <property type="match status" value="2"/>
</dbReference>
<evidence type="ECO:0000256" key="4">
    <source>
        <dbReference type="SAM" id="MobiDB-lite"/>
    </source>
</evidence>
<keyword evidence="1 3" id="KW-0853">WD repeat</keyword>
<evidence type="ECO:0000256" key="3">
    <source>
        <dbReference type="PROSITE-ProRule" id="PRU00221"/>
    </source>
</evidence>
<dbReference type="AlphaFoldDB" id="A0A9P4Q6L9"/>
<sequence>MARLVAESTLDAPPDTYFYRLAHQPVGAAVIGSDDALRLFDPRTLKAAATIKSCNAGVTCLETFGARTQGHSSEHQQQQHQNVFTTAGRDGLVRLWDTRASTRTPALHLSEPRSAPISALICHSANGNLIAAGTESTKEGLGDVSVVVYDIRSPNPSAVPVRQYTESHTDSITQLSFHPSQPDLLLSGSTDGLISIFDTTQSEEEDALVQVLNPRSAVHCAGFFGTDAVYVLSTDEQLWIYGLDPKGTTAEDEALPILEAGDVRGKLGCMYVVDMLFVNDEKQQQQQQQPVLVHGHNENKTLEIVQVVSSQGFDLGERIGLPGAHGEEVVRDLMILGTECGRRAISCGEDGFVRLWDLGGGSGEGSAKQSRKQSRKEKKADRYTPY</sequence>
<accession>A0A9P4Q6L9</accession>
<reference evidence="5" key="1">
    <citation type="journal article" date="2020" name="Stud. Mycol.">
        <title>101 Dothideomycetes genomes: a test case for predicting lifestyles and emergence of pathogens.</title>
        <authorList>
            <person name="Haridas S."/>
            <person name="Albert R."/>
            <person name="Binder M."/>
            <person name="Bloem J."/>
            <person name="Labutti K."/>
            <person name="Salamov A."/>
            <person name="Andreopoulos B."/>
            <person name="Baker S."/>
            <person name="Barry K."/>
            <person name="Bills G."/>
            <person name="Bluhm B."/>
            <person name="Cannon C."/>
            <person name="Castanera R."/>
            <person name="Culley D."/>
            <person name="Daum C."/>
            <person name="Ezra D."/>
            <person name="Gonzalez J."/>
            <person name="Henrissat B."/>
            <person name="Kuo A."/>
            <person name="Liang C."/>
            <person name="Lipzen A."/>
            <person name="Lutzoni F."/>
            <person name="Magnuson J."/>
            <person name="Mondo S."/>
            <person name="Nolan M."/>
            <person name="Ohm R."/>
            <person name="Pangilinan J."/>
            <person name="Park H.-J."/>
            <person name="Ramirez L."/>
            <person name="Alfaro M."/>
            <person name="Sun H."/>
            <person name="Tritt A."/>
            <person name="Yoshinaga Y."/>
            <person name="Zwiers L.-H."/>
            <person name="Turgeon B."/>
            <person name="Goodwin S."/>
            <person name="Spatafora J."/>
            <person name="Crous P."/>
            <person name="Grigoriev I."/>
        </authorList>
    </citation>
    <scope>NUCLEOTIDE SEQUENCE</scope>
    <source>
        <strain evidence="5">CBS 116435</strain>
    </source>
</reference>
<evidence type="ECO:0000256" key="2">
    <source>
        <dbReference type="ARBA" id="ARBA00022737"/>
    </source>
</evidence>
<dbReference type="SMART" id="SM00320">
    <property type="entry name" value="WD40"/>
    <property type="match status" value="4"/>
</dbReference>
<dbReference type="PANTHER" id="PTHR22889:SF0">
    <property type="entry name" value="WD REPEAT-CONTAINING PROTEIN 89"/>
    <property type="match status" value="1"/>
</dbReference>
<evidence type="ECO:0000313" key="5">
    <source>
        <dbReference type="EMBL" id="KAF2720475.1"/>
    </source>
</evidence>
<dbReference type="InterPro" id="IPR015943">
    <property type="entry name" value="WD40/YVTN_repeat-like_dom_sf"/>
</dbReference>
<dbReference type="Pfam" id="PF00400">
    <property type="entry name" value="WD40"/>
    <property type="match status" value="2"/>
</dbReference>
<dbReference type="Proteomes" id="UP000799441">
    <property type="component" value="Unassembled WGS sequence"/>
</dbReference>
<feature type="repeat" description="WD" evidence="3">
    <location>
        <begin position="165"/>
        <end position="207"/>
    </location>
</feature>
<evidence type="ECO:0000256" key="1">
    <source>
        <dbReference type="ARBA" id="ARBA00022574"/>
    </source>
</evidence>
<protein>
    <submittedName>
        <fullName evidence="5">WD40 repeat-like protein</fullName>
    </submittedName>
</protein>
<keyword evidence="2" id="KW-0677">Repeat</keyword>
<evidence type="ECO:0000313" key="6">
    <source>
        <dbReference type="Proteomes" id="UP000799441"/>
    </source>
</evidence>
<name>A0A9P4Q6L9_9PEZI</name>
<organism evidence="5 6">
    <name type="scientific">Polychaeton citri CBS 116435</name>
    <dbReference type="NCBI Taxonomy" id="1314669"/>
    <lineage>
        <taxon>Eukaryota</taxon>
        <taxon>Fungi</taxon>
        <taxon>Dikarya</taxon>
        <taxon>Ascomycota</taxon>
        <taxon>Pezizomycotina</taxon>
        <taxon>Dothideomycetes</taxon>
        <taxon>Dothideomycetidae</taxon>
        <taxon>Capnodiales</taxon>
        <taxon>Capnodiaceae</taxon>
        <taxon>Polychaeton</taxon>
    </lineage>
</organism>
<dbReference type="PROSITE" id="PS50294">
    <property type="entry name" value="WD_REPEATS_REGION"/>
    <property type="match status" value="1"/>
</dbReference>
<dbReference type="Gene3D" id="2.130.10.10">
    <property type="entry name" value="YVTN repeat-like/Quinoprotein amine dehydrogenase"/>
    <property type="match status" value="2"/>
</dbReference>
<feature type="region of interest" description="Disordered" evidence="4">
    <location>
        <begin position="360"/>
        <end position="386"/>
    </location>
</feature>
<feature type="repeat" description="WD" evidence="3">
    <location>
        <begin position="82"/>
        <end position="106"/>
    </location>
</feature>
<dbReference type="SUPFAM" id="SSF50978">
    <property type="entry name" value="WD40 repeat-like"/>
    <property type="match status" value="1"/>
</dbReference>
<comment type="caution">
    <text evidence="5">The sequence shown here is derived from an EMBL/GenBank/DDBJ whole genome shotgun (WGS) entry which is preliminary data.</text>
</comment>
<dbReference type="OrthoDB" id="25131at2759"/>
<proteinExistence type="predicted"/>
<dbReference type="PANTHER" id="PTHR22889">
    <property type="entry name" value="WD REPEAT-CONTAINING PROTEIN 89"/>
    <property type="match status" value="1"/>
</dbReference>
<dbReference type="InterPro" id="IPR001680">
    <property type="entry name" value="WD40_rpt"/>
</dbReference>
<gene>
    <name evidence="5" type="ORF">K431DRAFT_285778</name>
</gene>
<dbReference type="InterPro" id="IPR036322">
    <property type="entry name" value="WD40_repeat_dom_sf"/>
</dbReference>